<evidence type="ECO:0000313" key="3">
    <source>
        <dbReference type="Proteomes" id="UP001283361"/>
    </source>
</evidence>
<name>A0AAE0XZN2_9GAST</name>
<dbReference type="Proteomes" id="UP001283361">
    <property type="component" value="Unassembled WGS sequence"/>
</dbReference>
<gene>
    <name evidence="2" type="ORF">RRG08_032604</name>
</gene>
<feature type="transmembrane region" description="Helical" evidence="1">
    <location>
        <begin position="104"/>
        <end position="131"/>
    </location>
</feature>
<evidence type="ECO:0000313" key="2">
    <source>
        <dbReference type="EMBL" id="KAK3727645.1"/>
    </source>
</evidence>
<keyword evidence="1" id="KW-1133">Transmembrane helix</keyword>
<evidence type="ECO:0000256" key="1">
    <source>
        <dbReference type="SAM" id="Phobius"/>
    </source>
</evidence>
<feature type="transmembrane region" description="Helical" evidence="1">
    <location>
        <begin position="16"/>
        <end position="41"/>
    </location>
</feature>
<sequence>MRKAARGWTHPNHWKVAIVGTLCEILALSFVGVAIFVTPFFSDRRGMSMTMLNIMNLNVKCEMDYCYDSTGESKFPPLQPGQEIRHVFHVTMKPGSGWLHKARILLLVSSIVNMLSLSLILLVFWPVVLCGKVLNKVLLMSRILDFLSGPVKFVSAFFFIWHISAINESYSWWKYDGLLQMDPLPIGLVLFSYILQTLAFVCSTVAMDKGAKGQLNHLALMKQRRLLESLESVEPQEFQRVSYHPITSARSSRLLSEVADHFGKSDIKTTESNV</sequence>
<keyword evidence="3" id="KW-1185">Reference proteome</keyword>
<protein>
    <submittedName>
        <fullName evidence="2">Uncharacterized protein</fullName>
    </submittedName>
</protein>
<feature type="transmembrane region" description="Helical" evidence="1">
    <location>
        <begin position="143"/>
        <end position="164"/>
    </location>
</feature>
<keyword evidence="1" id="KW-0472">Membrane</keyword>
<keyword evidence="1" id="KW-0812">Transmembrane</keyword>
<organism evidence="2 3">
    <name type="scientific">Elysia crispata</name>
    <name type="common">lettuce slug</name>
    <dbReference type="NCBI Taxonomy" id="231223"/>
    <lineage>
        <taxon>Eukaryota</taxon>
        <taxon>Metazoa</taxon>
        <taxon>Spiralia</taxon>
        <taxon>Lophotrochozoa</taxon>
        <taxon>Mollusca</taxon>
        <taxon>Gastropoda</taxon>
        <taxon>Heterobranchia</taxon>
        <taxon>Euthyneura</taxon>
        <taxon>Panpulmonata</taxon>
        <taxon>Sacoglossa</taxon>
        <taxon>Placobranchoidea</taxon>
        <taxon>Plakobranchidae</taxon>
        <taxon>Elysia</taxon>
    </lineage>
</organism>
<comment type="caution">
    <text evidence="2">The sequence shown here is derived from an EMBL/GenBank/DDBJ whole genome shotgun (WGS) entry which is preliminary data.</text>
</comment>
<proteinExistence type="predicted"/>
<dbReference type="AlphaFoldDB" id="A0AAE0XZN2"/>
<feature type="transmembrane region" description="Helical" evidence="1">
    <location>
        <begin position="184"/>
        <end position="207"/>
    </location>
</feature>
<accession>A0AAE0XZN2</accession>
<dbReference type="EMBL" id="JAWDGP010007236">
    <property type="protein sequence ID" value="KAK3727645.1"/>
    <property type="molecule type" value="Genomic_DNA"/>
</dbReference>
<reference evidence="2" key="1">
    <citation type="journal article" date="2023" name="G3 (Bethesda)">
        <title>A reference genome for the long-term kleptoplast-retaining sea slug Elysia crispata morphotype clarki.</title>
        <authorList>
            <person name="Eastman K.E."/>
            <person name="Pendleton A.L."/>
            <person name="Shaikh M.A."/>
            <person name="Suttiyut T."/>
            <person name="Ogas R."/>
            <person name="Tomko P."/>
            <person name="Gavelis G."/>
            <person name="Widhalm J.R."/>
            <person name="Wisecaver J.H."/>
        </authorList>
    </citation>
    <scope>NUCLEOTIDE SEQUENCE</scope>
    <source>
        <strain evidence="2">ECLA1</strain>
    </source>
</reference>